<feature type="region of interest" description="Disordered" evidence="6">
    <location>
        <begin position="143"/>
        <end position="233"/>
    </location>
</feature>
<evidence type="ECO:0000259" key="7">
    <source>
        <dbReference type="PROSITE" id="PS50118"/>
    </source>
</evidence>
<keyword evidence="1" id="KW-0805">Transcription regulation</keyword>
<feature type="region of interest" description="Disordered" evidence="6">
    <location>
        <begin position="444"/>
        <end position="490"/>
    </location>
</feature>
<keyword evidence="2 5" id="KW-0238">DNA-binding</keyword>
<feature type="region of interest" description="Disordered" evidence="6">
    <location>
        <begin position="353"/>
        <end position="384"/>
    </location>
</feature>
<keyword evidence="3" id="KW-0804">Transcription</keyword>
<feature type="region of interest" description="Disordered" evidence="6">
    <location>
        <begin position="312"/>
        <end position="333"/>
    </location>
</feature>
<dbReference type="PANTHER" id="PTHR10270:SF317">
    <property type="entry name" value="TRANSCRIPTION FACTOR SOX-15-RELATED"/>
    <property type="match status" value="1"/>
</dbReference>
<dbReference type="PANTHER" id="PTHR10270">
    <property type="entry name" value="SOX TRANSCRIPTION FACTOR"/>
    <property type="match status" value="1"/>
</dbReference>
<feature type="region of interest" description="Disordered" evidence="6">
    <location>
        <begin position="52"/>
        <end position="80"/>
    </location>
</feature>
<dbReference type="CDD" id="cd22032">
    <property type="entry name" value="HMG-box_SoxF"/>
    <property type="match status" value="1"/>
</dbReference>
<protein>
    <submittedName>
        <fullName evidence="8">Putative transcription factor SOX-15</fullName>
    </submittedName>
</protein>
<dbReference type="PROSITE" id="PS50118">
    <property type="entry name" value="HMG_BOX_2"/>
    <property type="match status" value="1"/>
</dbReference>
<evidence type="ECO:0000256" key="1">
    <source>
        <dbReference type="ARBA" id="ARBA00023015"/>
    </source>
</evidence>
<dbReference type="InterPro" id="IPR009071">
    <property type="entry name" value="HMG_box_dom"/>
</dbReference>
<feature type="domain" description="HMG box" evidence="7">
    <location>
        <begin position="82"/>
        <end position="150"/>
    </location>
</feature>
<feature type="compositionally biased region" description="Basic and acidic residues" evidence="6">
    <location>
        <begin position="1"/>
        <end position="11"/>
    </location>
</feature>
<dbReference type="FunFam" id="1.10.30.10:FF:000008">
    <property type="entry name" value="transcription factor SOX-7"/>
    <property type="match status" value="1"/>
</dbReference>
<feature type="region of interest" description="Disordered" evidence="6">
    <location>
        <begin position="1"/>
        <end position="30"/>
    </location>
</feature>
<dbReference type="Gene3D" id="1.10.30.10">
    <property type="entry name" value="High mobility group box domain"/>
    <property type="match status" value="1"/>
</dbReference>
<evidence type="ECO:0000256" key="2">
    <source>
        <dbReference type="ARBA" id="ARBA00023125"/>
    </source>
</evidence>
<feature type="compositionally biased region" description="Gly residues" evidence="6">
    <location>
        <begin position="169"/>
        <end position="180"/>
    </location>
</feature>
<feature type="compositionally biased region" description="Low complexity" evidence="6">
    <location>
        <begin position="366"/>
        <end position="376"/>
    </location>
</feature>
<dbReference type="GO" id="GO:0005634">
    <property type="term" value="C:nucleus"/>
    <property type="evidence" value="ECO:0007669"/>
    <property type="project" value="UniProtKB-UniRule"/>
</dbReference>
<dbReference type="Pfam" id="PF00505">
    <property type="entry name" value="HMG_box"/>
    <property type="match status" value="1"/>
</dbReference>
<dbReference type="InterPro" id="IPR036910">
    <property type="entry name" value="HMG_box_dom_sf"/>
</dbReference>
<evidence type="ECO:0000256" key="3">
    <source>
        <dbReference type="ARBA" id="ARBA00023163"/>
    </source>
</evidence>
<reference evidence="8" key="1">
    <citation type="journal article" date="2016" name="Gigascience">
        <title>De novo construction of an expanded transcriptome assembly for the western tarnished plant bug, Lygus hesperus.</title>
        <authorList>
            <person name="Tassone E.E."/>
            <person name="Geib S.M."/>
            <person name="Hall B."/>
            <person name="Fabrick J.A."/>
            <person name="Brent C.S."/>
            <person name="Hull J.J."/>
        </authorList>
    </citation>
    <scope>NUCLEOTIDE SEQUENCE</scope>
</reference>
<dbReference type="EMBL" id="GDHC01007150">
    <property type="protein sequence ID" value="JAQ11479.1"/>
    <property type="molecule type" value="Transcribed_RNA"/>
</dbReference>
<accession>A0A146LWC8</accession>
<dbReference type="GO" id="GO:0000978">
    <property type="term" value="F:RNA polymerase II cis-regulatory region sequence-specific DNA binding"/>
    <property type="evidence" value="ECO:0007669"/>
    <property type="project" value="TreeGrafter"/>
</dbReference>
<evidence type="ECO:0000256" key="5">
    <source>
        <dbReference type="PROSITE-ProRule" id="PRU00267"/>
    </source>
</evidence>
<organism evidence="8">
    <name type="scientific">Lygus hesperus</name>
    <name type="common">Western plant bug</name>
    <dbReference type="NCBI Taxonomy" id="30085"/>
    <lineage>
        <taxon>Eukaryota</taxon>
        <taxon>Metazoa</taxon>
        <taxon>Ecdysozoa</taxon>
        <taxon>Arthropoda</taxon>
        <taxon>Hexapoda</taxon>
        <taxon>Insecta</taxon>
        <taxon>Pterygota</taxon>
        <taxon>Neoptera</taxon>
        <taxon>Paraneoptera</taxon>
        <taxon>Hemiptera</taxon>
        <taxon>Heteroptera</taxon>
        <taxon>Panheteroptera</taxon>
        <taxon>Cimicomorpha</taxon>
        <taxon>Miridae</taxon>
        <taxon>Mirini</taxon>
        <taxon>Lygus</taxon>
    </lineage>
</organism>
<feature type="DNA-binding region" description="HMG box" evidence="5">
    <location>
        <begin position="82"/>
        <end position="150"/>
    </location>
</feature>
<feature type="compositionally biased region" description="Basic and acidic residues" evidence="6">
    <location>
        <begin position="70"/>
        <end position="80"/>
    </location>
</feature>
<evidence type="ECO:0000256" key="6">
    <source>
        <dbReference type="SAM" id="MobiDB-lite"/>
    </source>
</evidence>
<dbReference type="InterPro" id="IPR050140">
    <property type="entry name" value="SRY-related_HMG-box_TF-like"/>
</dbReference>
<evidence type="ECO:0000256" key="4">
    <source>
        <dbReference type="ARBA" id="ARBA00023242"/>
    </source>
</evidence>
<dbReference type="SMART" id="SM00398">
    <property type="entry name" value="HMG"/>
    <property type="match status" value="1"/>
</dbReference>
<dbReference type="SUPFAM" id="SSF47095">
    <property type="entry name" value="HMG-box"/>
    <property type="match status" value="1"/>
</dbReference>
<keyword evidence="4 5" id="KW-0539">Nucleus</keyword>
<dbReference type="AlphaFoldDB" id="A0A146LWC8"/>
<feature type="compositionally biased region" description="Basic residues" evidence="6">
    <location>
        <begin position="149"/>
        <end position="159"/>
    </location>
</feature>
<gene>
    <name evidence="8" type="primary">Sox15_0</name>
    <name evidence="8" type="ORF">g.62246</name>
</gene>
<dbReference type="GO" id="GO:0001228">
    <property type="term" value="F:DNA-binding transcription activator activity, RNA polymerase II-specific"/>
    <property type="evidence" value="ECO:0007669"/>
    <property type="project" value="TreeGrafter"/>
</dbReference>
<proteinExistence type="predicted"/>
<feature type="compositionally biased region" description="Pro residues" evidence="6">
    <location>
        <begin position="465"/>
        <end position="485"/>
    </location>
</feature>
<evidence type="ECO:0000313" key="8">
    <source>
        <dbReference type="EMBL" id="JAQ11479.1"/>
    </source>
</evidence>
<name>A0A146LWC8_LYGHE</name>
<sequence length="510" mass="55428">MENHLDMKLEDQTPAEQNIPPHFSNYQDYTPGSPLYRSPYLSYLPEDLVPASQALPGPASDWDRPLPPFQEKKTASAKEQRIRRPMNAFMVWAKAERKRLADENPDLHNADLSKMLGKKWRSLTPQDRRPFVEEAERLRVMHMQEHPNYKYRPRRKQAKRAAGPESPGLAGGKGGGGGGDPPNHHINYYVPTPDSSPEAGGSPSRLGEDMDDEYSPRTGRTHGGATGAGLVEGDDDARTYYQGQQGASTSGDYYNRYQNYRSYPYQLNNTISAMGVAKGVVMTCTNQRLLGSYEHSGIVTGTFYPPIATSQDQQALGGASPAPPMYTAGGGGGGGGPHRTYYGAYAAPQSIYTSQHASPGGDRRYGSPQGASSSPAPHHHGLSTGHHAHALAYEQTAAEMEEFDKYLKYGGAGAGLVVGAGAPQDLDLDSNHNYHQNYFYPPQVIDDPAKYQPQEGPYLTMTAPLPAPQQPPQPGQPQGQAPPAPGDQAALEDFSHILADVRKTCYTTCT</sequence>
<dbReference type="GO" id="GO:0030154">
    <property type="term" value="P:cell differentiation"/>
    <property type="evidence" value="ECO:0007669"/>
    <property type="project" value="TreeGrafter"/>
</dbReference>